<dbReference type="SUPFAM" id="SSF101478">
    <property type="entry name" value="ADP-ribosylglycohydrolase"/>
    <property type="match status" value="1"/>
</dbReference>
<name>A0A7G5GNC9_9BACT</name>
<evidence type="ECO:0000313" key="4">
    <source>
        <dbReference type="EMBL" id="QMW00371.1"/>
    </source>
</evidence>
<sequence>MEDQIKGAFFGAAVGDALGVPVEFKSRSSLSNNPVQDYIGYGTWNQPPGTFSDDSSMLFCTAESLCHGFDLTDIANRFVRWYCFGYWSAHGTVFDIGNATSGAIDRLMNGTSPLISGGMSETNNGNGSLMRILPMAFYTQSEPDIAIRYDLIKQVSGITHYHLRSILACFIYTEFAIGLLKQLDKSAAYERMQELVNQFIEQQSFSNREVSLFNRILHNDISQLDENNIRSSGYVLDTLESSLWCFTASSSYSECVLKAVNLGEDTDTTATVAGGLAGLFYGYQAIPVHWIQGVAKREEIEDLAQRFALRCS</sequence>
<gene>
    <name evidence="4" type="ORF">H3H32_20400</name>
</gene>
<dbReference type="EMBL" id="CP059732">
    <property type="protein sequence ID" value="QMW00371.1"/>
    <property type="molecule type" value="Genomic_DNA"/>
</dbReference>
<protein>
    <submittedName>
        <fullName evidence="4">ADP-ribosylglycohydrolase family protein</fullName>
    </submittedName>
</protein>
<dbReference type="Pfam" id="PF03747">
    <property type="entry name" value="ADP_ribosyl_GH"/>
    <property type="match status" value="1"/>
</dbReference>
<evidence type="ECO:0000256" key="2">
    <source>
        <dbReference type="ARBA" id="ARBA00022801"/>
    </source>
</evidence>
<feature type="binding site" evidence="3">
    <location>
        <position position="54"/>
    </location>
    <ligand>
        <name>Mg(2+)</name>
        <dbReference type="ChEBI" id="CHEBI:18420"/>
        <label>1</label>
    </ligand>
</feature>
<feature type="binding site" evidence="3">
    <location>
        <position position="267"/>
    </location>
    <ligand>
        <name>Mg(2+)</name>
        <dbReference type="ChEBI" id="CHEBI:18420"/>
        <label>1</label>
    </ligand>
</feature>
<reference evidence="4 5" key="1">
    <citation type="submission" date="2020-07" db="EMBL/GenBank/DDBJ databases">
        <title>Spirosoma foliorum sp. nov., isolated from the leaves on the Nejang mountain Korea, Republic of.</title>
        <authorList>
            <person name="Ho H."/>
            <person name="Lee Y.-J."/>
            <person name="Nurcahyanto D.-A."/>
            <person name="Kim S.-G."/>
        </authorList>
    </citation>
    <scope>NUCLEOTIDE SEQUENCE [LARGE SCALE GENOMIC DNA]</scope>
    <source>
        <strain evidence="4 5">PL0136</strain>
    </source>
</reference>
<dbReference type="AlphaFoldDB" id="A0A7G5GNC9"/>
<dbReference type="Proteomes" id="UP000515369">
    <property type="component" value="Chromosome"/>
</dbReference>
<evidence type="ECO:0000313" key="5">
    <source>
        <dbReference type="Proteomes" id="UP000515369"/>
    </source>
</evidence>
<dbReference type="InterPro" id="IPR005502">
    <property type="entry name" value="Ribosyl_crysJ1"/>
</dbReference>
<feature type="binding site" evidence="3">
    <location>
        <position position="52"/>
    </location>
    <ligand>
        <name>Mg(2+)</name>
        <dbReference type="ChEBI" id="CHEBI:18420"/>
        <label>1</label>
    </ligand>
</feature>
<dbReference type="InterPro" id="IPR050792">
    <property type="entry name" value="ADP-ribosylglycohydrolase"/>
</dbReference>
<comment type="cofactor">
    <cofactor evidence="3">
        <name>Mg(2+)</name>
        <dbReference type="ChEBI" id="CHEBI:18420"/>
    </cofactor>
    <text evidence="3">Binds 2 magnesium ions per subunit.</text>
</comment>
<dbReference type="PANTHER" id="PTHR16222">
    <property type="entry name" value="ADP-RIBOSYLGLYCOHYDROLASE"/>
    <property type="match status" value="1"/>
</dbReference>
<keyword evidence="2 4" id="KW-0378">Hydrolase</keyword>
<feature type="binding site" evidence="3">
    <location>
        <position position="265"/>
    </location>
    <ligand>
        <name>Mg(2+)</name>
        <dbReference type="ChEBI" id="CHEBI:18420"/>
        <label>1</label>
    </ligand>
</feature>
<keyword evidence="3" id="KW-0479">Metal-binding</keyword>
<organism evidence="4 5">
    <name type="scientific">Spirosoma foliorum</name>
    <dbReference type="NCBI Taxonomy" id="2710596"/>
    <lineage>
        <taxon>Bacteria</taxon>
        <taxon>Pseudomonadati</taxon>
        <taxon>Bacteroidota</taxon>
        <taxon>Cytophagia</taxon>
        <taxon>Cytophagales</taxon>
        <taxon>Cytophagaceae</taxon>
        <taxon>Spirosoma</taxon>
    </lineage>
</organism>
<dbReference type="RefSeq" id="WP_182457488.1">
    <property type="nucleotide sequence ID" value="NZ_CP059732.1"/>
</dbReference>
<dbReference type="KEGG" id="sfol:H3H32_20400"/>
<dbReference type="PANTHER" id="PTHR16222:SF24">
    <property type="entry name" value="ADP-RIBOSYLHYDROLASE ARH3"/>
    <property type="match status" value="1"/>
</dbReference>
<feature type="binding site" evidence="3">
    <location>
        <position position="53"/>
    </location>
    <ligand>
        <name>Mg(2+)</name>
        <dbReference type="ChEBI" id="CHEBI:18420"/>
        <label>1</label>
    </ligand>
</feature>
<comment type="similarity">
    <text evidence="1">Belongs to the ADP-ribosylglycohydrolase family.</text>
</comment>
<evidence type="ECO:0000256" key="1">
    <source>
        <dbReference type="ARBA" id="ARBA00010702"/>
    </source>
</evidence>
<feature type="binding site" evidence="3">
    <location>
        <position position="268"/>
    </location>
    <ligand>
        <name>Mg(2+)</name>
        <dbReference type="ChEBI" id="CHEBI:18420"/>
        <label>1</label>
    </ligand>
</feature>
<keyword evidence="5" id="KW-1185">Reference proteome</keyword>
<accession>A0A7G5GNC9</accession>
<keyword evidence="3" id="KW-0460">Magnesium</keyword>
<dbReference type="InterPro" id="IPR036705">
    <property type="entry name" value="Ribosyl_crysJ1_sf"/>
</dbReference>
<dbReference type="GO" id="GO:0016787">
    <property type="term" value="F:hydrolase activity"/>
    <property type="evidence" value="ECO:0007669"/>
    <property type="project" value="UniProtKB-KW"/>
</dbReference>
<proteinExistence type="inferred from homology"/>
<dbReference type="GO" id="GO:0046872">
    <property type="term" value="F:metal ion binding"/>
    <property type="evidence" value="ECO:0007669"/>
    <property type="project" value="UniProtKB-KW"/>
</dbReference>
<dbReference type="Gene3D" id="1.10.4080.10">
    <property type="entry name" value="ADP-ribosylation/Crystallin J1"/>
    <property type="match status" value="1"/>
</dbReference>
<evidence type="ECO:0000256" key="3">
    <source>
        <dbReference type="PIRSR" id="PIRSR605502-1"/>
    </source>
</evidence>